<evidence type="ECO:0000256" key="7">
    <source>
        <dbReference type="ARBA" id="ARBA00023002"/>
    </source>
</evidence>
<evidence type="ECO:0000256" key="3">
    <source>
        <dbReference type="ARBA" id="ARBA00011048"/>
    </source>
</evidence>
<dbReference type="InterPro" id="IPR036188">
    <property type="entry name" value="FAD/NAD-bd_sf"/>
</dbReference>
<feature type="domain" description="FAD/NAD(P)-binding" evidence="11">
    <location>
        <begin position="368"/>
        <end position="601"/>
    </location>
</feature>
<proteinExistence type="inferred from homology"/>
<dbReference type="Pfam" id="PF07992">
    <property type="entry name" value="Pyr_redox_2"/>
    <property type="match status" value="1"/>
</dbReference>
<dbReference type="Pfam" id="PF00724">
    <property type="entry name" value="Oxidored_FMN"/>
    <property type="match status" value="1"/>
</dbReference>
<dbReference type="PRINTS" id="PR00368">
    <property type="entry name" value="FADPNR"/>
</dbReference>
<dbReference type="GO" id="GO:0010181">
    <property type="term" value="F:FMN binding"/>
    <property type="evidence" value="ECO:0007669"/>
    <property type="project" value="InterPro"/>
</dbReference>
<dbReference type="PRINTS" id="PR00411">
    <property type="entry name" value="PNDRDTASEI"/>
</dbReference>
<dbReference type="Gene3D" id="3.20.20.70">
    <property type="entry name" value="Aldolase class I"/>
    <property type="match status" value="1"/>
</dbReference>
<dbReference type="InterPro" id="IPR023753">
    <property type="entry name" value="FAD/NAD-binding_dom"/>
</dbReference>
<dbReference type="InterPro" id="IPR001155">
    <property type="entry name" value="OxRdtase_FMN_N"/>
</dbReference>
<evidence type="ECO:0000256" key="1">
    <source>
        <dbReference type="ARBA" id="ARBA00001917"/>
    </source>
</evidence>
<dbReference type="Gene3D" id="3.40.50.720">
    <property type="entry name" value="NAD(P)-binding Rossmann-like Domain"/>
    <property type="match status" value="1"/>
</dbReference>
<keyword evidence="4" id="KW-0285">Flavoprotein</keyword>
<sequence length="626" mass="68097">MKFASLFQPLKINSLMIPNRIISAPMNEALNNKRVRCGAGILIAGCGGVDLPNAWFDPGYLFAKAQIQNTRQWLNFMRQGGSAVSLEVMHMGSVGRGAHPDDVLWGSTDGVNAYGNRVKAMTPAEMDQTSAAFAQTCRDAKELGFDMVMLHFAHGWLPAQFLSPALNHRTDDYGGCLENRMKFPLAIIKAVREAVGPDYPVDLRISAKEWIDGGIDLNEVLIFLKQAEPYLDMVNVSAGQDMDKQGNIHMATSTLEPHGVNRQLARAIKQTLTIPVAVVGAILTPQEAAAVIEEQDADLVVLGRALLADEDWIHKAEAGRDADIVPCLRCGSCMHWTTDRRDHGCSVNPAYMNGSWMSSECLPVKIRKQVVVIGGGPAGMKAALTADRRGHQVTLLEQNSSLGGALTIFNQEPHKLDLRRYRDYLIEQIAKSGVNVRLNTKATPELVKNLNPDHLILALGGKWAIPPIPGIERGLTPAQAYTNPIPNGKSVAILGGGAIGCELALKFAETGCPVVLIEQGSELHRGENLLVGLALDEHLKRCENLKILRETCCLKVNSEHIVVEKTGVLMTIPADILIICTGIEPLSEEADRFYGITCHTWKIGDVKRPGNIKAATLDGWMAGSQD</sequence>
<keyword evidence="6" id="KW-0479">Metal-binding</keyword>
<dbReference type="Gene3D" id="3.50.50.60">
    <property type="entry name" value="FAD/NAD(P)-binding domain"/>
    <property type="match status" value="1"/>
</dbReference>
<dbReference type="SUPFAM" id="SSF51395">
    <property type="entry name" value="FMN-linked oxidoreductases"/>
    <property type="match status" value="1"/>
</dbReference>
<evidence type="ECO:0000313" key="13">
    <source>
        <dbReference type="Proteomes" id="UP000284178"/>
    </source>
</evidence>
<dbReference type="Proteomes" id="UP000284178">
    <property type="component" value="Unassembled WGS sequence"/>
</dbReference>
<evidence type="ECO:0000256" key="5">
    <source>
        <dbReference type="ARBA" id="ARBA00022643"/>
    </source>
</evidence>
<organism evidence="12 13">
    <name type="scientific">Holdemania filiformis</name>
    <dbReference type="NCBI Taxonomy" id="61171"/>
    <lineage>
        <taxon>Bacteria</taxon>
        <taxon>Bacillati</taxon>
        <taxon>Bacillota</taxon>
        <taxon>Erysipelotrichia</taxon>
        <taxon>Erysipelotrichales</taxon>
        <taxon>Erysipelotrichaceae</taxon>
        <taxon>Holdemania</taxon>
    </lineage>
</organism>
<evidence type="ECO:0000313" key="12">
    <source>
        <dbReference type="EMBL" id="RGR75107.1"/>
    </source>
</evidence>
<dbReference type="InterPro" id="IPR013785">
    <property type="entry name" value="Aldolase_TIM"/>
</dbReference>
<reference evidence="12 13" key="1">
    <citation type="submission" date="2018-08" db="EMBL/GenBank/DDBJ databases">
        <title>A genome reference for cultivated species of the human gut microbiota.</title>
        <authorList>
            <person name="Zou Y."/>
            <person name="Xue W."/>
            <person name="Luo G."/>
        </authorList>
    </citation>
    <scope>NUCLEOTIDE SEQUENCE [LARGE SCALE GENOMIC DNA]</scope>
    <source>
        <strain evidence="12 13">AF24-29</strain>
    </source>
</reference>
<dbReference type="CDD" id="cd02803">
    <property type="entry name" value="OYE_like_FMN_family"/>
    <property type="match status" value="1"/>
</dbReference>
<keyword evidence="7" id="KW-0560">Oxidoreductase</keyword>
<evidence type="ECO:0000256" key="6">
    <source>
        <dbReference type="ARBA" id="ARBA00022723"/>
    </source>
</evidence>
<dbReference type="GO" id="GO:0016491">
    <property type="term" value="F:oxidoreductase activity"/>
    <property type="evidence" value="ECO:0007669"/>
    <property type="project" value="UniProtKB-KW"/>
</dbReference>
<protein>
    <submittedName>
        <fullName evidence="12">FAD-dependent oxidoreductase</fullName>
    </submittedName>
</protein>
<dbReference type="AlphaFoldDB" id="A0A412G3L8"/>
<comment type="caution">
    <text evidence="12">The sequence shown here is derived from an EMBL/GenBank/DDBJ whole genome shotgun (WGS) entry which is preliminary data.</text>
</comment>
<evidence type="ECO:0000259" key="11">
    <source>
        <dbReference type="Pfam" id="PF07992"/>
    </source>
</evidence>
<name>A0A412G3L8_9FIRM</name>
<feature type="domain" description="NADH:flavin oxidoreductase/NADH oxidase N-terminal" evidence="10">
    <location>
        <begin position="5"/>
        <end position="321"/>
    </location>
</feature>
<dbReference type="SUPFAM" id="SSF51905">
    <property type="entry name" value="FAD/NAD(P)-binding domain"/>
    <property type="match status" value="1"/>
</dbReference>
<dbReference type="GO" id="GO:0046872">
    <property type="term" value="F:metal ion binding"/>
    <property type="evidence" value="ECO:0007669"/>
    <property type="project" value="UniProtKB-KW"/>
</dbReference>
<comment type="cofactor">
    <cofactor evidence="1">
        <name>FMN</name>
        <dbReference type="ChEBI" id="CHEBI:58210"/>
    </cofactor>
</comment>
<keyword evidence="5" id="KW-0288">FMN</keyword>
<comment type="cofactor">
    <cofactor evidence="2">
        <name>[4Fe-4S] cluster</name>
        <dbReference type="ChEBI" id="CHEBI:49883"/>
    </cofactor>
</comment>
<gene>
    <name evidence="12" type="ORF">DWY25_06755</name>
</gene>
<dbReference type="InterPro" id="IPR051793">
    <property type="entry name" value="NADH:flavin_oxidoreductase"/>
</dbReference>
<evidence type="ECO:0000256" key="8">
    <source>
        <dbReference type="ARBA" id="ARBA00023004"/>
    </source>
</evidence>
<evidence type="ECO:0000259" key="10">
    <source>
        <dbReference type="Pfam" id="PF00724"/>
    </source>
</evidence>
<keyword evidence="13" id="KW-1185">Reference proteome</keyword>
<dbReference type="GO" id="GO:0051536">
    <property type="term" value="F:iron-sulfur cluster binding"/>
    <property type="evidence" value="ECO:0007669"/>
    <property type="project" value="UniProtKB-KW"/>
</dbReference>
<evidence type="ECO:0000256" key="2">
    <source>
        <dbReference type="ARBA" id="ARBA00001966"/>
    </source>
</evidence>
<accession>A0A412G3L8</accession>
<dbReference type="PANTHER" id="PTHR42917">
    <property type="entry name" value="2,4-DIENOYL-COA REDUCTASE"/>
    <property type="match status" value="1"/>
</dbReference>
<keyword evidence="8" id="KW-0408">Iron</keyword>
<evidence type="ECO:0000256" key="4">
    <source>
        <dbReference type="ARBA" id="ARBA00022630"/>
    </source>
</evidence>
<evidence type="ECO:0000256" key="9">
    <source>
        <dbReference type="ARBA" id="ARBA00023014"/>
    </source>
</evidence>
<dbReference type="EMBL" id="QRUP01000006">
    <property type="protein sequence ID" value="RGR75107.1"/>
    <property type="molecule type" value="Genomic_DNA"/>
</dbReference>
<dbReference type="GeneID" id="83015104"/>
<dbReference type="RefSeq" id="WP_117894598.1">
    <property type="nucleotide sequence ID" value="NZ_CABJCV010000006.1"/>
</dbReference>
<dbReference type="PANTHER" id="PTHR42917:SF2">
    <property type="entry name" value="2,4-DIENOYL-COA REDUCTASE [(2E)-ENOYL-COA-PRODUCING]"/>
    <property type="match status" value="1"/>
</dbReference>
<comment type="similarity">
    <text evidence="3">In the N-terminal section; belongs to the NADH:flavin oxidoreductase/NADH oxidase family.</text>
</comment>
<keyword evidence="9" id="KW-0411">Iron-sulfur</keyword>